<keyword evidence="2" id="KW-1185">Reference proteome</keyword>
<name>A0A8J5QFZ0_9ASCO</name>
<organism evidence="1 2">
    <name type="scientific">[Candida] subhashii</name>
    <dbReference type="NCBI Taxonomy" id="561895"/>
    <lineage>
        <taxon>Eukaryota</taxon>
        <taxon>Fungi</taxon>
        <taxon>Dikarya</taxon>
        <taxon>Ascomycota</taxon>
        <taxon>Saccharomycotina</taxon>
        <taxon>Pichiomycetes</taxon>
        <taxon>Debaryomycetaceae</taxon>
        <taxon>Spathaspora</taxon>
    </lineage>
</organism>
<accession>A0A8J5QFZ0</accession>
<sequence length="107" mass="12247">MIDYQHKHIWPVYLECADFVGGLTAIKVYSKYLQYLGPQMLKGVKDHEGSGPSNSEDFIYKFIEFGASKEHNLKLCQLILSKPDDCLGLPKSPVQYLFEYIDILIDS</sequence>
<dbReference type="AlphaFoldDB" id="A0A8J5QFZ0"/>
<evidence type="ECO:0000313" key="2">
    <source>
        <dbReference type="Proteomes" id="UP000694255"/>
    </source>
</evidence>
<comment type="caution">
    <text evidence="1">The sequence shown here is derived from an EMBL/GenBank/DDBJ whole genome shotgun (WGS) entry which is preliminary data.</text>
</comment>
<proteinExistence type="predicted"/>
<gene>
    <name evidence="1" type="ORF">J8A68_006014</name>
</gene>
<dbReference type="GeneID" id="73472813"/>
<dbReference type="Proteomes" id="UP000694255">
    <property type="component" value="Unassembled WGS sequence"/>
</dbReference>
<dbReference type="EMBL" id="JAGSYN010000295">
    <property type="protein sequence ID" value="KAG7660476.1"/>
    <property type="molecule type" value="Genomic_DNA"/>
</dbReference>
<evidence type="ECO:0000313" key="1">
    <source>
        <dbReference type="EMBL" id="KAG7660476.1"/>
    </source>
</evidence>
<protein>
    <submittedName>
        <fullName evidence="1">Uncharacterized protein</fullName>
    </submittedName>
</protein>
<dbReference type="OrthoDB" id="10067343at2759"/>
<dbReference type="RefSeq" id="XP_049260710.1">
    <property type="nucleotide sequence ID" value="XM_049410143.1"/>
</dbReference>
<reference evidence="1 2" key="1">
    <citation type="journal article" date="2021" name="DNA Res.">
        <title>Genome analysis of Candida subhashii reveals its hybrid nature and dual mitochondrial genome conformations.</title>
        <authorList>
            <person name="Mixao V."/>
            <person name="Hegedusova E."/>
            <person name="Saus E."/>
            <person name="Pryszcz L.P."/>
            <person name="Cillingova A."/>
            <person name="Nosek J."/>
            <person name="Gabaldon T."/>
        </authorList>
    </citation>
    <scope>NUCLEOTIDE SEQUENCE [LARGE SCALE GENOMIC DNA]</scope>
    <source>
        <strain evidence="1 2">CBS 10753</strain>
    </source>
</reference>